<protein>
    <submittedName>
        <fullName evidence="2">Uncharacterized protein</fullName>
    </submittedName>
</protein>
<keyword evidence="3" id="KW-1185">Reference proteome</keyword>
<organism evidence="2 3">
    <name type="scientific">Portunus trituberculatus</name>
    <name type="common">Swimming crab</name>
    <name type="synonym">Neptunus trituberculatus</name>
    <dbReference type="NCBI Taxonomy" id="210409"/>
    <lineage>
        <taxon>Eukaryota</taxon>
        <taxon>Metazoa</taxon>
        <taxon>Ecdysozoa</taxon>
        <taxon>Arthropoda</taxon>
        <taxon>Crustacea</taxon>
        <taxon>Multicrustacea</taxon>
        <taxon>Malacostraca</taxon>
        <taxon>Eumalacostraca</taxon>
        <taxon>Eucarida</taxon>
        <taxon>Decapoda</taxon>
        <taxon>Pleocyemata</taxon>
        <taxon>Brachyura</taxon>
        <taxon>Eubrachyura</taxon>
        <taxon>Portunoidea</taxon>
        <taxon>Portunidae</taxon>
        <taxon>Portuninae</taxon>
        <taxon>Portunus</taxon>
    </lineage>
</organism>
<name>A0A5B7EW06_PORTR</name>
<dbReference type="EMBL" id="VSRR010003675">
    <property type="protein sequence ID" value="MPC37063.1"/>
    <property type="molecule type" value="Genomic_DNA"/>
</dbReference>
<evidence type="ECO:0000313" key="2">
    <source>
        <dbReference type="EMBL" id="MPC37063.1"/>
    </source>
</evidence>
<accession>A0A5B7EW06</accession>
<reference evidence="2 3" key="1">
    <citation type="submission" date="2019-05" db="EMBL/GenBank/DDBJ databases">
        <title>Another draft genome of Portunus trituberculatus and its Hox gene families provides insights of decapod evolution.</title>
        <authorList>
            <person name="Jeong J.-H."/>
            <person name="Song I."/>
            <person name="Kim S."/>
            <person name="Choi T."/>
            <person name="Kim D."/>
            <person name="Ryu S."/>
            <person name="Kim W."/>
        </authorList>
    </citation>
    <scope>NUCLEOTIDE SEQUENCE [LARGE SCALE GENOMIC DNA]</scope>
    <source>
        <tissue evidence="2">Muscle</tissue>
    </source>
</reference>
<gene>
    <name evidence="2" type="ORF">E2C01_030537</name>
</gene>
<sequence>MSTTRSLSLCRSSGESRSSSSAKSCWRPFRVLLAESYSSFSLGLHAGLCVGHLMLDLVQLTLQAAHPIPGHYHICLEQGLGFMLMWPCLHI</sequence>
<evidence type="ECO:0000256" key="1">
    <source>
        <dbReference type="SAM" id="MobiDB-lite"/>
    </source>
</evidence>
<feature type="region of interest" description="Disordered" evidence="1">
    <location>
        <begin position="1"/>
        <end position="24"/>
    </location>
</feature>
<proteinExistence type="predicted"/>
<comment type="caution">
    <text evidence="2">The sequence shown here is derived from an EMBL/GenBank/DDBJ whole genome shotgun (WGS) entry which is preliminary data.</text>
</comment>
<evidence type="ECO:0000313" key="3">
    <source>
        <dbReference type="Proteomes" id="UP000324222"/>
    </source>
</evidence>
<dbReference type="AlphaFoldDB" id="A0A5B7EW06"/>
<dbReference type="Proteomes" id="UP000324222">
    <property type="component" value="Unassembled WGS sequence"/>
</dbReference>